<evidence type="ECO:0000313" key="3">
    <source>
        <dbReference type="WBParaSite" id="PSU_v2.g3096.t1"/>
    </source>
</evidence>
<dbReference type="WBParaSite" id="PSU_v2.g3096.t1">
    <property type="protein sequence ID" value="PSU_v2.g3096.t1"/>
    <property type="gene ID" value="PSU_v2.g3096"/>
</dbReference>
<feature type="region of interest" description="Disordered" evidence="1">
    <location>
        <begin position="214"/>
        <end position="239"/>
    </location>
</feature>
<proteinExistence type="predicted"/>
<feature type="compositionally biased region" description="Polar residues" evidence="1">
    <location>
        <begin position="487"/>
        <end position="504"/>
    </location>
</feature>
<keyword evidence="2" id="KW-1185">Reference proteome</keyword>
<feature type="region of interest" description="Disordered" evidence="1">
    <location>
        <begin position="278"/>
        <end position="504"/>
    </location>
</feature>
<sequence length="546" mass="61857">MLMIKNRVDLYSLPSISRYQPQTMFQDGQQIILRHNPLMAIKEHMPEDGALLIMPQDSNISQKCGDMTLRRRKAVDVEEKEMSGKELLVLDYIPTDIRKKINPAQCLCLYDTCTAKQTKPFESLLALAYHLTVTHNRPLNAKEVLRIRKGREGQLSCFLCGTTHGGADKLKSHLQKDHSDIRDAHLQQRRQLFDAQNNRYRRKLDPAKYFDQRHRSISPTFSETEEEEVAAEDSAELPITESMEIEEQSNDSFLSSNADSQSASAATSEAIKNGVAAAAAADGGKRKFPINKKKKRARLTMKRKKPQLPSSSKIPKDTSPTEEPPKLEKQNIDREDEEEMEEGEEKEPEFEEEEEEGTSESQNIPELISQTDSASPPQSRTQTRSPSNESERKGLAATRSKRTRVPKKFFDYVPNDSKKGSKNKHGSKEPPKKKPRPSENEFITPKMEVEDDDFNMPILEKEPIKSAPHSTKKTPNASKKQTKRRLTSSPVKSTSLTPSKASTSKLRDVFKSEFDTEGWVTPDTSFTEELEPIHSPIAISKKRLPI</sequence>
<evidence type="ECO:0000313" key="2">
    <source>
        <dbReference type="Proteomes" id="UP000887577"/>
    </source>
</evidence>
<feature type="compositionally biased region" description="Basic and acidic residues" evidence="1">
    <location>
        <begin position="323"/>
        <end position="333"/>
    </location>
</feature>
<evidence type="ECO:0000256" key="1">
    <source>
        <dbReference type="SAM" id="MobiDB-lite"/>
    </source>
</evidence>
<dbReference type="AlphaFoldDB" id="A0A914YSW6"/>
<feature type="compositionally biased region" description="Acidic residues" evidence="1">
    <location>
        <begin position="334"/>
        <end position="358"/>
    </location>
</feature>
<feature type="region of interest" description="Disordered" evidence="1">
    <location>
        <begin position="246"/>
        <end position="265"/>
    </location>
</feature>
<name>A0A914YSW6_9BILA</name>
<dbReference type="Proteomes" id="UP000887577">
    <property type="component" value="Unplaced"/>
</dbReference>
<protein>
    <submittedName>
        <fullName evidence="3">C2H2-type domain-containing protein</fullName>
    </submittedName>
</protein>
<feature type="compositionally biased region" description="Polar residues" evidence="1">
    <location>
        <begin position="359"/>
        <end position="388"/>
    </location>
</feature>
<reference evidence="3" key="1">
    <citation type="submission" date="2022-11" db="UniProtKB">
        <authorList>
            <consortium name="WormBaseParasite"/>
        </authorList>
    </citation>
    <scope>IDENTIFICATION</scope>
</reference>
<feature type="compositionally biased region" description="Acidic residues" evidence="1">
    <location>
        <begin position="223"/>
        <end position="235"/>
    </location>
</feature>
<feature type="compositionally biased region" description="Basic and acidic residues" evidence="1">
    <location>
        <begin position="426"/>
        <end position="439"/>
    </location>
</feature>
<accession>A0A914YSW6</accession>
<feature type="compositionally biased region" description="Low complexity" evidence="1">
    <location>
        <begin position="252"/>
        <end position="265"/>
    </location>
</feature>
<feature type="compositionally biased region" description="Basic residues" evidence="1">
    <location>
        <begin position="286"/>
        <end position="306"/>
    </location>
</feature>
<organism evidence="2 3">
    <name type="scientific">Panagrolaimus superbus</name>
    <dbReference type="NCBI Taxonomy" id="310955"/>
    <lineage>
        <taxon>Eukaryota</taxon>
        <taxon>Metazoa</taxon>
        <taxon>Ecdysozoa</taxon>
        <taxon>Nematoda</taxon>
        <taxon>Chromadorea</taxon>
        <taxon>Rhabditida</taxon>
        <taxon>Tylenchina</taxon>
        <taxon>Panagrolaimomorpha</taxon>
        <taxon>Panagrolaimoidea</taxon>
        <taxon>Panagrolaimidae</taxon>
        <taxon>Panagrolaimus</taxon>
    </lineage>
</organism>